<accession>A0AAW6C7V4</accession>
<dbReference type="Pfam" id="PF14390">
    <property type="entry name" value="DUF4420"/>
    <property type="match status" value="1"/>
</dbReference>
<name>A0AAW6C7V4_FLAPL</name>
<evidence type="ECO:0000313" key="3">
    <source>
        <dbReference type="Proteomes" id="UP001211006"/>
    </source>
</evidence>
<dbReference type="Proteomes" id="UP001211006">
    <property type="component" value="Unassembled WGS sequence"/>
</dbReference>
<evidence type="ECO:0000313" key="2">
    <source>
        <dbReference type="EMBL" id="MDB7934761.1"/>
    </source>
</evidence>
<dbReference type="InterPro" id="IPR025534">
    <property type="entry name" value="DUF4420"/>
</dbReference>
<dbReference type="AlphaFoldDB" id="A0AAW6C7V4"/>
<gene>
    <name evidence="1" type="ORF">PND83_18130</name>
    <name evidence="2" type="ORF">PNE06_16885</name>
</gene>
<organism evidence="1 3">
    <name type="scientific">Flavonifractor plautii</name>
    <name type="common">Fusobacterium plautii</name>
    <dbReference type="NCBI Taxonomy" id="292800"/>
    <lineage>
        <taxon>Bacteria</taxon>
        <taxon>Bacillati</taxon>
        <taxon>Bacillota</taxon>
        <taxon>Clostridia</taxon>
        <taxon>Eubacteriales</taxon>
        <taxon>Oscillospiraceae</taxon>
        <taxon>Flavonifractor</taxon>
    </lineage>
</organism>
<evidence type="ECO:0000313" key="1">
    <source>
        <dbReference type="EMBL" id="MDB7907905.1"/>
    </source>
</evidence>
<dbReference type="EMBL" id="JAQLWV010000029">
    <property type="protein sequence ID" value="MDB7934761.1"/>
    <property type="molecule type" value="Genomic_DNA"/>
</dbReference>
<sequence length="311" mass="34288">MLLEDIKNNWKTDILGYAQVISSLKDTKYPAHTVKLVDGYGVAIPYSGDDVNESFSNVRIFSTDNIMASPGVIQRSLVLTTDSFEAEQPFASLCAEFIDPGTDGSSRIAVLNDPVAWWGKWKELLGNKNIDARIYDVLGELCVLYVLLQSGENAAWNGPDGASYDIETDDKFIEVKSTLSRSKREITVNNQFQLDTSSKNLNLVLCVFEPSIQSGVSINKITEKLGELGYNVKLVNQKLSELGFEEGMSSRNKTFLLHEMLRYTINSDFPRITPESFIGGVLPAGVTGITYTVDLSGMTSESMVQGANHDI</sequence>
<dbReference type="EMBL" id="JAQLWO010000024">
    <property type="protein sequence ID" value="MDB7907905.1"/>
    <property type="molecule type" value="Genomic_DNA"/>
</dbReference>
<comment type="caution">
    <text evidence="1">The sequence shown here is derived from an EMBL/GenBank/DDBJ whole genome shotgun (WGS) entry which is preliminary data.</text>
</comment>
<dbReference type="RefSeq" id="WP_081746109.1">
    <property type="nucleotide sequence ID" value="NZ_BAABZG010000001.1"/>
</dbReference>
<proteinExistence type="predicted"/>
<dbReference type="Proteomes" id="UP001211173">
    <property type="component" value="Unassembled WGS sequence"/>
</dbReference>
<protein>
    <submittedName>
        <fullName evidence="1">PD-(D/E)XK motif protein</fullName>
    </submittedName>
</protein>
<reference evidence="1" key="1">
    <citation type="submission" date="2023-01" db="EMBL/GenBank/DDBJ databases">
        <title>Human gut microbiome strain richness.</title>
        <authorList>
            <person name="Chen-Liaw A."/>
        </authorList>
    </citation>
    <scope>NUCLEOTIDE SEQUENCE</scope>
    <source>
        <strain evidence="2">1001287st1_F4_1001285I_161205</strain>
        <strain evidence="1">2225st1_A6_2225SCRN_200828</strain>
    </source>
</reference>